<dbReference type="InterPro" id="IPR005818">
    <property type="entry name" value="Histone_H1/H5_H15"/>
</dbReference>
<comment type="caution">
    <text evidence="6">The sequence shown here is derived from an EMBL/GenBank/DDBJ whole genome shotgun (WGS) entry which is preliminary data.</text>
</comment>
<evidence type="ECO:0000256" key="1">
    <source>
        <dbReference type="ARBA" id="ARBA00020833"/>
    </source>
</evidence>
<keyword evidence="3" id="KW-0158">Chromosome</keyword>
<dbReference type="GO" id="GO:0005634">
    <property type="term" value="C:nucleus"/>
    <property type="evidence" value="ECO:0007669"/>
    <property type="project" value="UniProtKB-SubCell"/>
</dbReference>
<evidence type="ECO:0000313" key="6">
    <source>
        <dbReference type="EMBL" id="TYJ54955.1"/>
    </source>
</evidence>
<feature type="region of interest" description="Disordered" evidence="4">
    <location>
        <begin position="81"/>
        <end position="225"/>
    </location>
</feature>
<feature type="compositionally biased region" description="Basic residues" evidence="4">
    <location>
        <begin position="216"/>
        <end position="225"/>
    </location>
</feature>
<evidence type="ECO:0000256" key="3">
    <source>
        <dbReference type="RuleBase" id="RU003894"/>
    </source>
</evidence>
<proteinExistence type="inferred from homology"/>
<feature type="compositionally biased region" description="Low complexity" evidence="4">
    <location>
        <begin position="104"/>
        <end position="164"/>
    </location>
</feature>
<feature type="domain" description="H15" evidence="5">
    <location>
        <begin position="17"/>
        <end position="93"/>
    </location>
</feature>
<name>A0A5D3AU40_9TREE</name>
<dbReference type="InterPro" id="IPR036388">
    <property type="entry name" value="WH-like_DNA-bd_sf"/>
</dbReference>
<dbReference type="SUPFAM" id="SSF46785">
    <property type="entry name" value="Winged helix' DNA-binding domain"/>
    <property type="match status" value="1"/>
</dbReference>
<dbReference type="Pfam" id="PF00538">
    <property type="entry name" value="Linker_histone"/>
    <property type="match status" value="1"/>
</dbReference>
<evidence type="ECO:0000259" key="5">
    <source>
        <dbReference type="PROSITE" id="PS51504"/>
    </source>
</evidence>
<feature type="compositionally biased region" description="Low complexity" evidence="4">
    <location>
        <begin position="180"/>
        <end position="215"/>
    </location>
</feature>
<comment type="similarity">
    <text evidence="3">Belongs to the histone H1/H5 family.</text>
</comment>
<dbReference type="InterPro" id="IPR005819">
    <property type="entry name" value="H1/H5"/>
</dbReference>
<keyword evidence="7" id="KW-1185">Reference proteome</keyword>
<dbReference type="GO" id="GO:0030527">
    <property type="term" value="F:structural constituent of chromatin"/>
    <property type="evidence" value="ECO:0007669"/>
    <property type="project" value="InterPro"/>
</dbReference>
<dbReference type="SMART" id="SM00526">
    <property type="entry name" value="H15"/>
    <property type="match status" value="1"/>
</dbReference>
<evidence type="ECO:0000256" key="2">
    <source>
        <dbReference type="ARBA" id="ARBA00023125"/>
    </source>
</evidence>
<dbReference type="CDD" id="cd00073">
    <property type="entry name" value="H15"/>
    <property type="match status" value="1"/>
</dbReference>
<protein>
    <recommendedName>
        <fullName evidence="1">Histone H1</fullName>
    </recommendedName>
</protein>
<dbReference type="PROSITE" id="PS51504">
    <property type="entry name" value="H15"/>
    <property type="match status" value="1"/>
</dbReference>
<accession>A0A5D3AU40</accession>
<dbReference type="GO" id="GO:0006334">
    <property type="term" value="P:nucleosome assembly"/>
    <property type="evidence" value="ECO:0007669"/>
    <property type="project" value="InterPro"/>
</dbReference>
<sequence>MAVKKTTTVAATKKPAPHPTFLSMIQECITNNKEDVRKGVSRPAIKKYLAETFKIDMSSASNINNLNSAIKRGAEKGELILPSGTAGKVKNAPKKKASDDKENVVPTTKKAAPAKKAVTATKSASKPAVKAAAPAGKKPAAKKASTTTKAAPKAAPKAASTTKAAPKKTVAKKAEKPAAKKTSAPKKAPAAKAAAGAKKTSAPKKAPAAKAAAAPKKAKKVATKA</sequence>
<dbReference type="PRINTS" id="PR00624">
    <property type="entry name" value="HISTONEH5"/>
</dbReference>
<dbReference type="AlphaFoldDB" id="A0A5D3AU40"/>
<comment type="subcellular location">
    <subcellularLocation>
        <location evidence="3">Nucleus</location>
    </subcellularLocation>
</comment>
<dbReference type="Proteomes" id="UP000322245">
    <property type="component" value="Unassembled WGS sequence"/>
</dbReference>
<gene>
    <name evidence="6" type="ORF">B9479_004367</name>
</gene>
<dbReference type="GO" id="GO:0000786">
    <property type="term" value="C:nucleosome"/>
    <property type="evidence" value="ECO:0007669"/>
    <property type="project" value="InterPro"/>
</dbReference>
<dbReference type="Gene3D" id="1.10.10.10">
    <property type="entry name" value="Winged helix-like DNA-binding domain superfamily/Winged helix DNA-binding domain"/>
    <property type="match status" value="1"/>
</dbReference>
<evidence type="ECO:0000256" key="4">
    <source>
        <dbReference type="SAM" id="MobiDB-lite"/>
    </source>
</evidence>
<keyword evidence="2 3" id="KW-0238">DNA-binding</keyword>
<evidence type="ECO:0000313" key="7">
    <source>
        <dbReference type="Proteomes" id="UP000322245"/>
    </source>
</evidence>
<keyword evidence="3" id="KW-0539">Nucleus</keyword>
<dbReference type="GO" id="GO:0003677">
    <property type="term" value="F:DNA binding"/>
    <property type="evidence" value="ECO:0007669"/>
    <property type="project" value="UniProtKB-KW"/>
</dbReference>
<dbReference type="InterPro" id="IPR036390">
    <property type="entry name" value="WH_DNA-bd_sf"/>
</dbReference>
<organism evidence="6 7">
    <name type="scientific">Cryptococcus floricola</name>
    <dbReference type="NCBI Taxonomy" id="2591691"/>
    <lineage>
        <taxon>Eukaryota</taxon>
        <taxon>Fungi</taxon>
        <taxon>Dikarya</taxon>
        <taxon>Basidiomycota</taxon>
        <taxon>Agaricomycotina</taxon>
        <taxon>Tremellomycetes</taxon>
        <taxon>Tremellales</taxon>
        <taxon>Cryptococcaceae</taxon>
        <taxon>Cryptococcus</taxon>
    </lineage>
</organism>
<dbReference type="EMBL" id="NIDF01000049">
    <property type="protein sequence ID" value="TYJ54955.1"/>
    <property type="molecule type" value="Genomic_DNA"/>
</dbReference>
<reference evidence="6 7" key="1">
    <citation type="submission" date="2017-05" db="EMBL/GenBank/DDBJ databases">
        <title>The Genome Sequence of Tsuchiyaea wingfieldii DSM 27421.</title>
        <authorList>
            <person name="Cuomo C."/>
            <person name="Passer A."/>
            <person name="Billmyre B."/>
            <person name="Heitman J."/>
        </authorList>
    </citation>
    <scope>NUCLEOTIDE SEQUENCE [LARGE SCALE GENOMIC DNA]</scope>
    <source>
        <strain evidence="6 7">DSM 27421</strain>
    </source>
</reference>